<keyword evidence="2 5" id="KW-0812">Transmembrane</keyword>
<sequence length="124" mass="13927">MAANPLAHSDLVPSTIYLVDVAGDAQNEQYDQDGKDIMFIPRPSSDPEDPLNWSRKWKFTQIAMVYIHTLRVGIPTTVQYSVLTDITWYTGISTGELLTGTGLMFLFLGWGCLIWQPLALTYGR</sequence>
<dbReference type="PANTHER" id="PTHR23502:SF30">
    <property type="entry name" value="TRANSPORTER, PUTATIVE (AFU_ORTHOLOGUE AFUA_8G04702)-RELATED"/>
    <property type="match status" value="1"/>
</dbReference>
<dbReference type="GO" id="GO:0005886">
    <property type="term" value="C:plasma membrane"/>
    <property type="evidence" value="ECO:0007669"/>
    <property type="project" value="TreeGrafter"/>
</dbReference>
<proteinExistence type="predicted"/>
<gene>
    <name evidence="6" type="ORF">BDDG_09897</name>
</gene>
<evidence type="ECO:0000256" key="4">
    <source>
        <dbReference type="ARBA" id="ARBA00023136"/>
    </source>
</evidence>
<dbReference type="PANTHER" id="PTHR23502">
    <property type="entry name" value="MAJOR FACILITATOR SUPERFAMILY"/>
    <property type="match status" value="1"/>
</dbReference>
<evidence type="ECO:0000256" key="2">
    <source>
        <dbReference type="ARBA" id="ARBA00022692"/>
    </source>
</evidence>
<dbReference type="GO" id="GO:0022857">
    <property type="term" value="F:transmembrane transporter activity"/>
    <property type="evidence" value="ECO:0007669"/>
    <property type="project" value="TreeGrafter"/>
</dbReference>
<feature type="transmembrane region" description="Helical" evidence="5">
    <location>
        <begin position="103"/>
        <end position="122"/>
    </location>
</feature>
<dbReference type="Proteomes" id="UP000007802">
    <property type="component" value="Unassembled WGS sequence"/>
</dbReference>
<dbReference type="EMBL" id="GG749899">
    <property type="protein sequence ID" value="EGE86946.2"/>
    <property type="molecule type" value="Genomic_DNA"/>
</dbReference>
<reference evidence="6" key="1">
    <citation type="submission" date="2010-03" db="EMBL/GenBank/DDBJ databases">
        <title>Annotation of Blastomyces dermatitidis strain ATCC 18188.</title>
        <authorList>
            <consortium name="The Broad Institute Genome Sequencing Platform"/>
            <consortium name="Broad Institute Genome Sequencing Center for Infectious Disease."/>
            <person name="Cuomo C."/>
            <person name="Klein B."/>
            <person name="Sullivan T."/>
            <person name="Heitman J."/>
            <person name="Young S."/>
            <person name="Zeng Q."/>
            <person name="Gargeya S."/>
            <person name="Alvarado L."/>
            <person name="Berlin A.M."/>
            <person name="Chapman S.B."/>
            <person name="Chen Z."/>
            <person name="Freedman E."/>
            <person name="Gellesch M."/>
            <person name="Goldberg J."/>
            <person name="Griggs A."/>
            <person name="Gujja S."/>
            <person name="Heilman E."/>
            <person name="Heiman D."/>
            <person name="Howarth C."/>
            <person name="Mehta T."/>
            <person name="Neiman D."/>
            <person name="Pearson M."/>
            <person name="Roberts A."/>
            <person name="Saif S."/>
            <person name="Shea T."/>
            <person name="Shenoy N."/>
            <person name="Sisk P."/>
            <person name="Stolte C."/>
            <person name="Sykes S."/>
            <person name="White J."/>
            <person name="Yandava C."/>
            <person name="Haas B."/>
            <person name="Nusbaum C."/>
            <person name="Birren B."/>
        </authorList>
    </citation>
    <scope>NUCLEOTIDE SEQUENCE [LARGE SCALE GENOMIC DNA]</scope>
    <source>
        <strain evidence="6">ATCC 18188</strain>
    </source>
</reference>
<dbReference type="SUPFAM" id="SSF103473">
    <property type="entry name" value="MFS general substrate transporter"/>
    <property type="match status" value="1"/>
</dbReference>
<keyword evidence="3 5" id="KW-1133">Transmembrane helix</keyword>
<name>F2TUN3_AJEDA</name>
<dbReference type="HOGENOM" id="CLU_1495780_0_0_1"/>
<evidence type="ECO:0000256" key="1">
    <source>
        <dbReference type="ARBA" id="ARBA00004141"/>
    </source>
</evidence>
<organism evidence="6">
    <name type="scientific">Ajellomyces dermatitidis (strain ATCC 18188 / CBS 674.68)</name>
    <name type="common">Blastomyces dermatitidis</name>
    <dbReference type="NCBI Taxonomy" id="653446"/>
    <lineage>
        <taxon>Eukaryota</taxon>
        <taxon>Fungi</taxon>
        <taxon>Dikarya</taxon>
        <taxon>Ascomycota</taxon>
        <taxon>Pezizomycotina</taxon>
        <taxon>Eurotiomycetes</taxon>
        <taxon>Eurotiomycetidae</taxon>
        <taxon>Onygenales</taxon>
        <taxon>Ajellomycetaceae</taxon>
        <taxon>Blastomyces</taxon>
    </lineage>
</organism>
<evidence type="ECO:0000256" key="5">
    <source>
        <dbReference type="SAM" id="Phobius"/>
    </source>
</evidence>
<dbReference type="InterPro" id="IPR036259">
    <property type="entry name" value="MFS_trans_sf"/>
</dbReference>
<keyword evidence="4 5" id="KW-0472">Membrane</keyword>
<comment type="subcellular location">
    <subcellularLocation>
        <location evidence="1">Membrane</location>
        <topology evidence="1">Multi-pass membrane protein</topology>
    </subcellularLocation>
</comment>
<dbReference type="AlphaFoldDB" id="F2TUN3"/>
<protein>
    <submittedName>
        <fullName evidence="6">MFS transporter</fullName>
    </submittedName>
</protein>
<evidence type="ECO:0000313" key="6">
    <source>
        <dbReference type="EMBL" id="EGE86946.2"/>
    </source>
</evidence>
<evidence type="ECO:0000256" key="3">
    <source>
        <dbReference type="ARBA" id="ARBA00022989"/>
    </source>
</evidence>
<accession>F2TUN3</accession>